<dbReference type="PANTHER" id="PTHR24221">
    <property type="entry name" value="ATP-BINDING CASSETTE SUB-FAMILY B"/>
    <property type="match status" value="1"/>
</dbReference>
<dbReference type="InterPro" id="IPR003439">
    <property type="entry name" value="ABC_transporter-like_ATP-bd"/>
</dbReference>
<dbReference type="InterPro" id="IPR039421">
    <property type="entry name" value="Type_1_exporter"/>
</dbReference>
<dbReference type="InterPro" id="IPR003593">
    <property type="entry name" value="AAA+_ATPase"/>
</dbReference>
<evidence type="ECO:0000256" key="2">
    <source>
        <dbReference type="ARBA" id="ARBA00005417"/>
    </source>
</evidence>
<dbReference type="GO" id="GO:0005886">
    <property type="term" value="C:plasma membrane"/>
    <property type="evidence" value="ECO:0007669"/>
    <property type="project" value="UniProtKB-SubCell"/>
</dbReference>
<name>A0AAW5E5J4_9BACI</name>
<dbReference type="Gene3D" id="1.20.1560.10">
    <property type="entry name" value="ABC transporter type 1, transmembrane domain"/>
    <property type="match status" value="1"/>
</dbReference>
<feature type="transmembrane region" description="Helical" evidence="8">
    <location>
        <begin position="152"/>
        <end position="172"/>
    </location>
</feature>
<dbReference type="SMART" id="SM00382">
    <property type="entry name" value="AAA"/>
    <property type="match status" value="1"/>
</dbReference>
<evidence type="ECO:0000256" key="1">
    <source>
        <dbReference type="ARBA" id="ARBA00004651"/>
    </source>
</evidence>
<dbReference type="GO" id="GO:0016887">
    <property type="term" value="F:ATP hydrolysis activity"/>
    <property type="evidence" value="ECO:0007669"/>
    <property type="project" value="InterPro"/>
</dbReference>
<dbReference type="AlphaFoldDB" id="A0AAW5E5J4"/>
<dbReference type="PROSITE" id="PS50929">
    <property type="entry name" value="ABC_TM1F"/>
    <property type="match status" value="1"/>
</dbReference>
<dbReference type="PROSITE" id="PS00211">
    <property type="entry name" value="ABC_TRANSPORTER_1"/>
    <property type="match status" value="1"/>
</dbReference>
<evidence type="ECO:0000259" key="9">
    <source>
        <dbReference type="PROSITE" id="PS50893"/>
    </source>
</evidence>
<dbReference type="Pfam" id="PF00664">
    <property type="entry name" value="ABC_membrane"/>
    <property type="match status" value="1"/>
</dbReference>
<feature type="transmembrane region" description="Helical" evidence="8">
    <location>
        <begin position="21"/>
        <end position="48"/>
    </location>
</feature>
<dbReference type="SUPFAM" id="SSF90123">
    <property type="entry name" value="ABC transporter transmembrane region"/>
    <property type="match status" value="1"/>
</dbReference>
<comment type="similarity">
    <text evidence="2">Belongs to the ABC transporter superfamily.</text>
</comment>
<organism evidence="11 12">
    <name type="scientific">Fredinandcohnia quinoae</name>
    <dbReference type="NCBI Taxonomy" id="2918902"/>
    <lineage>
        <taxon>Bacteria</taxon>
        <taxon>Bacillati</taxon>
        <taxon>Bacillota</taxon>
        <taxon>Bacilli</taxon>
        <taxon>Bacillales</taxon>
        <taxon>Bacillaceae</taxon>
        <taxon>Fredinandcohnia</taxon>
    </lineage>
</organism>
<protein>
    <submittedName>
        <fullName evidence="11">ABC transporter ATP-binding protein/permease</fullName>
    </submittedName>
</protein>
<dbReference type="InterPro" id="IPR017871">
    <property type="entry name" value="ABC_transporter-like_CS"/>
</dbReference>
<dbReference type="InterPro" id="IPR036640">
    <property type="entry name" value="ABC1_TM_sf"/>
</dbReference>
<dbReference type="GO" id="GO:0034040">
    <property type="term" value="F:ATPase-coupled lipid transmembrane transporter activity"/>
    <property type="evidence" value="ECO:0007669"/>
    <property type="project" value="TreeGrafter"/>
</dbReference>
<dbReference type="InterPro" id="IPR011527">
    <property type="entry name" value="ABC1_TM_dom"/>
</dbReference>
<evidence type="ECO:0000313" key="11">
    <source>
        <dbReference type="EMBL" id="MCH1624880.1"/>
    </source>
</evidence>
<evidence type="ECO:0000259" key="10">
    <source>
        <dbReference type="PROSITE" id="PS50929"/>
    </source>
</evidence>
<dbReference type="PROSITE" id="PS50893">
    <property type="entry name" value="ABC_TRANSPORTER_2"/>
    <property type="match status" value="1"/>
</dbReference>
<sequence length="598" mass="67675">MKHFLYYIKPFHSFTGKVLYFNLFGMVFISLLEGIGIFLLVPIINFSGIVNINSDSTNISRLYKLFEYFPPTINLSIILIMYVLLVIGQNLIQKYLSIQNVKLLHNFTRFLRMNLYNDLLDTKWGFFTKHRKSDLINILTSEFARVIGGINVYLQILSSLIFTFIQIGIAFWLSPSMATFVLLCGILLGILSRKFIKKSKALGARTSKLGESYLGGITDQLNGIKDIKSNNLEESRKEWLGKLTKEMNQEQVEYIKIKTSSQLFYKASSSIFIAIFILLSVKLFQAQQGELLLIILIFSRLWPRFTSIQSNLEHMSSTMPAFKKLYDLENECNDFKEINDDKNKKNSSPLQIRHGLECRDISFRYKKNEHIFALREINIQIPVNCMTAIVGPSGAGKSTLIDILTGLNEPETGKLYIDGVSLSGKNRLSLRNSIGYVSQDPFLFNESIRENLLLIKPNATETQLWDALEFSSAAEFVKRLPEGLDTLIGDRGVRLSGGERQRLVLARAILRKPSILILDEATSALDTENEAKIQQAIERLKGSMTIIVIAHRLSTIRNADQVVVLDSGEIIQKGGFLQLANESMGMFSKLLGSQMKAN</sequence>
<evidence type="ECO:0000256" key="3">
    <source>
        <dbReference type="ARBA" id="ARBA00022692"/>
    </source>
</evidence>
<keyword evidence="6 8" id="KW-1133">Transmembrane helix</keyword>
<dbReference type="GO" id="GO:0140359">
    <property type="term" value="F:ABC-type transporter activity"/>
    <property type="evidence" value="ECO:0007669"/>
    <property type="project" value="InterPro"/>
</dbReference>
<gene>
    <name evidence="11" type="ORF">MJG50_06040</name>
</gene>
<dbReference type="Gene3D" id="3.40.50.300">
    <property type="entry name" value="P-loop containing nucleotide triphosphate hydrolases"/>
    <property type="match status" value="1"/>
</dbReference>
<dbReference type="Proteomes" id="UP001431131">
    <property type="component" value="Unassembled WGS sequence"/>
</dbReference>
<evidence type="ECO:0000313" key="12">
    <source>
        <dbReference type="Proteomes" id="UP001431131"/>
    </source>
</evidence>
<reference evidence="11" key="1">
    <citation type="submission" date="2022-02" db="EMBL/GenBank/DDBJ databases">
        <title>Fredinandcohnia quinoae sp. nov. isolated from Chenopodium quinoa seeds.</title>
        <authorList>
            <person name="Saati-Santamaria Z."/>
            <person name="Flores-Felix J.D."/>
            <person name="Igual J.M."/>
            <person name="Velazquez E."/>
            <person name="Garcia-Fraile P."/>
            <person name="Martinez-Molina E."/>
        </authorList>
    </citation>
    <scope>NUCLEOTIDE SEQUENCE</scope>
    <source>
        <strain evidence="11">SECRCQ15</strain>
    </source>
</reference>
<dbReference type="EMBL" id="JAKTTI010000006">
    <property type="protein sequence ID" value="MCH1624880.1"/>
    <property type="molecule type" value="Genomic_DNA"/>
</dbReference>
<dbReference type="GO" id="GO:0005524">
    <property type="term" value="F:ATP binding"/>
    <property type="evidence" value="ECO:0007669"/>
    <property type="project" value="UniProtKB-KW"/>
</dbReference>
<evidence type="ECO:0000256" key="6">
    <source>
        <dbReference type="ARBA" id="ARBA00022989"/>
    </source>
</evidence>
<dbReference type="InterPro" id="IPR027417">
    <property type="entry name" value="P-loop_NTPase"/>
</dbReference>
<feature type="transmembrane region" description="Helical" evidence="8">
    <location>
        <begin position="263"/>
        <end position="284"/>
    </location>
</feature>
<keyword evidence="7 8" id="KW-0472">Membrane</keyword>
<feature type="domain" description="ABC transmembrane type-1" evidence="10">
    <location>
        <begin position="23"/>
        <end position="317"/>
    </location>
</feature>
<comment type="caution">
    <text evidence="11">The sequence shown here is derived from an EMBL/GenBank/DDBJ whole genome shotgun (WGS) entry which is preliminary data.</text>
</comment>
<evidence type="ECO:0000256" key="4">
    <source>
        <dbReference type="ARBA" id="ARBA00022741"/>
    </source>
</evidence>
<keyword evidence="3 8" id="KW-0812">Transmembrane</keyword>
<dbReference type="FunFam" id="3.40.50.300:FF:000218">
    <property type="entry name" value="Multidrug ABC transporter ATP-binding protein"/>
    <property type="match status" value="1"/>
</dbReference>
<comment type="subcellular location">
    <subcellularLocation>
        <location evidence="1">Cell membrane</location>
        <topology evidence="1">Multi-pass membrane protein</topology>
    </subcellularLocation>
</comment>
<feature type="domain" description="ABC transporter" evidence="9">
    <location>
        <begin position="356"/>
        <end position="592"/>
    </location>
</feature>
<proteinExistence type="inferred from homology"/>
<dbReference type="Pfam" id="PF00005">
    <property type="entry name" value="ABC_tran"/>
    <property type="match status" value="1"/>
</dbReference>
<keyword evidence="12" id="KW-1185">Reference proteome</keyword>
<feature type="transmembrane region" description="Helical" evidence="8">
    <location>
        <begin position="68"/>
        <end position="87"/>
    </location>
</feature>
<dbReference type="SUPFAM" id="SSF52540">
    <property type="entry name" value="P-loop containing nucleoside triphosphate hydrolases"/>
    <property type="match status" value="1"/>
</dbReference>
<accession>A0AAW5E5J4</accession>
<feature type="transmembrane region" description="Helical" evidence="8">
    <location>
        <begin position="178"/>
        <end position="196"/>
    </location>
</feature>
<evidence type="ECO:0000256" key="7">
    <source>
        <dbReference type="ARBA" id="ARBA00023136"/>
    </source>
</evidence>
<keyword evidence="4" id="KW-0547">Nucleotide-binding</keyword>
<evidence type="ECO:0000256" key="8">
    <source>
        <dbReference type="SAM" id="Phobius"/>
    </source>
</evidence>
<evidence type="ECO:0000256" key="5">
    <source>
        <dbReference type="ARBA" id="ARBA00022840"/>
    </source>
</evidence>
<dbReference type="PANTHER" id="PTHR24221:SF654">
    <property type="entry name" value="ATP-BINDING CASSETTE SUB-FAMILY B MEMBER 6"/>
    <property type="match status" value="1"/>
</dbReference>
<keyword evidence="5 11" id="KW-0067">ATP-binding</keyword>
<dbReference type="RefSeq" id="WP_240253665.1">
    <property type="nucleotide sequence ID" value="NZ_JAKTTI010000006.1"/>
</dbReference>